<accession>A0A6A6RIV8</accession>
<dbReference type="SUPFAM" id="SSF56112">
    <property type="entry name" value="Protein kinase-like (PK-like)"/>
    <property type="match status" value="1"/>
</dbReference>
<dbReference type="InterPro" id="IPR011009">
    <property type="entry name" value="Kinase-like_dom_sf"/>
</dbReference>
<dbReference type="GO" id="GO:0005524">
    <property type="term" value="F:ATP binding"/>
    <property type="evidence" value="ECO:0007669"/>
    <property type="project" value="InterPro"/>
</dbReference>
<feature type="domain" description="Protein kinase" evidence="11">
    <location>
        <begin position="56"/>
        <end position="334"/>
    </location>
</feature>
<feature type="compositionally biased region" description="Low complexity" evidence="10">
    <location>
        <begin position="226"/>
        <end position="262"/>
    </location>
</feature>
<sequence>MISKLSFKFFQIERKLDETRFLVEDSNGQLYYGESWKQVKRLEAMTSAEIRSELEFEPLSEVGVNASDFFATFEEAKMTKFTGDLNDPAVFVKRQRFLVDSENFRENPERFRLLTAREIEFCEVLIKDPHPNLCEYLGVVLADAPAPEDRITDLVYTRYSIDLFTFVQRGYLRDSEQVEFIIQCVKDGISHLHQLGYVHCDISPGNIFLITHNSEDTSTSKDDSSSEASSSSEGSASEDSGSEDSSSSEGSASSEDSSASGESLNVRIENVVLGDFDAATKEGGILDLKRAPDGWWPEDLELDFGDCAVFEIDHHGLEKIKDWLLECLSESDAS</sequence>
<gene>
    <name evidence="12" type="ORF">P280DRAFT_484819</name>
</gene>
<comment type="catalytic activity">
    <reaction evidence="8">
        <text>L-threonyl-[protein] + ATP = O-phospho-L-threonyl-[protein] + ADP + H(+)</text>
        <dbReference type="Rhea" id="RHEA:46608"/>
        <dbReference type="Rhea" id="RHEA-COMP:11060"/>
        <dbReference type="Rhea" id="RHEA-COMP:11605"/>
        <dbReference type="ChEBI" id="CHEBI:15378"/>
        <dbReference type="ChEBI" id="CHEBI:30013"/>
        <dbReference type="ChEBI" id="CHEBI:30616"/>
        <dbReference type="ChEBI" id="CHEBI:61977"/>
        <dbReference type="ChEBI" id="CHEBI:456216"/>
        <dbReference type="EC" id="2.7.11.1"/>
    </reaction>
</comment>
<dbReference type="GO" id="GO:0004674">
    <property type="term" value="F:protein serine/threonine kinase activity"/>
    <property type="evidence" value="ECO:0007669"/>
    <property type="project" value="UniProtKB-EC"/>
</dbReference>
<evidence type="ECO:0000256" key="8">
    <source>
        <dbReference type="ARBA" id="ARBA00047899"/>
    </source>
</evidence>
<organism evidence="12 13">
    <name type="scientific">Massarina eburnea CBS 473.64</name>
    <dbReference type="NCBI Taxonomy" id="1395130"/>
    <lineage>
        <taxon>Eukaryota</taxon>
        <taxon>Fungi</taxon>
        <taxon>Dikarya</taxon>
        <taxon>Ascomycota</taxon>
        <taxon>Pezizomycotina</taxon>
        <taxon>Dothideomycetes</taxon>
        <taxon>Pleosporomycetidae</taxon>
        <taxon>Pleosporales</taxon>
        <taxon>Massarineae</taxon>
        <taxon>Massarinaceae</taxon>
        <taxon>Massarina</taxon>
    </lineage>
</organism>
<protein>
    <recommendedName>
        <fullName evidence="5">EKC/KEOPS complex subunit BUD32</fullName>
        <ecNumber evidence="3">2.7.11.1</ecNumber>
    </recommendedName>
    <alternativeName>
        <fullName evidence="6 7">Atypical Serine/threonine protein kinase BUD32</fullName>
    </alternativeName>
    <alternativeName>
        <fullName evidence="4">EKC/KEOPS complex subunit bud32</fullName>
    </alternativeName>
</protein>
<keyword evidence="13" id="KW-1185">Reference proteome</keyword>
<feature type="region of interest" description="Disordered" evidence="10">
    <location>
        <begin position="214"/>
        <end position="262"/>
    </location>
</feature>
<dbReference type="EMBL" id="MU006809">
    <property type="protein sequence ID" value="KAF2635250.1"/>
    <property type="molecule type" value="Genomic_DNA"/>
</dbReference>
<evidence type="ECO:0000313" key="13">
    <source>
        <dbReference type="Proteomes" id="UP000799753"/>
    </source>
</evidence>
<dbReference type="InterPro" id="IPR000719">
    <property type="entry name" value="Prot_kinase_dom"/>
</dbReference>
<evidence type="ECO:0000256" key="1">
    <source>
        <dbReference type="ARBA" id="ARBA00003747"/>
    </source>
</evidence>
<evidence type="ECO:0000256" key="3">
    <source>
        <dbReference type="ARBA" id="ARBA00012513"/>
    </source>
</evidence>
<evidence type="ECO:0000256" key="4">
    <source>
        <dbReference type="ARBA" id="ARBA00013948"/>
    </source>
</evidence>
<evidence type="ECO:0000256" key="7">
    <source>
        <dbReference type="ARBA" id="ARBA00033194"/>
    </source>
</evidence>
<dbReference type="EC" id="2.7.11.1" evidence="3"/>
<evidence type="ECO:0000256" key="2">
    <source>
        <dbReference type="ARBA" id="ARBA00011534"/>
    </source>
</evidence>
<comment type="function">
    <text evidence="1">Component of the EKC/KEOPS complex that is required for the formation of a threonylcarbamoyl group on adenosine at position 37 (t(6)A37) in tRNAs that read codons beginning with adenine. The complex is probably involved in the transfer of the threonylcarbamoyl moiety of threonylcarbamoyl-AMP (TC-AMP) to the N6 group of A37. BUD32 has ATPase activity in the context of the EKC/KEOPS complex and likely plays a supporting role to the catalytic subunit KAE1. The EKC/KEOPS complex also promotes both telomere uncapping and telomere elongation. The complex is required for efficient recruitment of transcriptional coactivators.</text>
</comment>
<evidence type="ECO:0000256" key="10">
    <source>
        <dbReference type="SAM" id="MobiDB-lite"/>
    </source>
</evidence>
<evidence type="ECO:0000256" key="6">
    <source>
        <dbReference type="ARBA" id="ARBA00030980"/>
    </source>
</evidence>
<comment type="catalytic activity">
    <reaction evidence="9">
        <text>L-seryl-[protein] + ATP = O-phospho-L-seryl-[protein] + ADP + H(+)</text>
        <dbReference type="Rhea" id="RHEA:17989"/>
        <dbReference type="Rhea" id="RHEA-COMP:9863"/>
        <dbReference type="Rhea" id="RHEA-COMP:11604"/>
        <dbReference type="ChEBI" id="CHEBI:15378"/>
        <dbReference type="ChEBI" id="CHEBI:29999"/>
        <dbReference type="ChEBI" id="CHEBI:30616"/>
        <dbReference type="ChEBI" id="CHEBI:83421"/>
        <dbReference type="ChEBI" id="CHEBI:456216"/>
        <dbReference type="EC" id="2.7.11.1"/>
    </reaction>
</comment>
<dbReference type="PROSITE" id="PS00109">
    <property type="entry name" value="PROTEIN_KINASE_TYR"/>
    <property type="match status" value="1"/>
</dbReference>
<dbReference type="Proteomes" id="UP000799753">
    <property type="component" value="Unassembled WGS sequence"/>
</dbReference>
<proteinExistence type="predicted"/>
<dbReference type="PROSITE" id="PS50011">
    <property type="entry name" value="PROTEIN_KINASE_DOM"/>
    <property type="match status" value="1"/>
</dbReference>
<comment type="subunit">
    <text evidence="2">Component of the EKC/KEOPS complex composed of at least BUD32, CGI121, GON7, KAE1 and PCC1; the whole complex dimerizes.</text>
</comment>
<evidence type="ECO:0000256" key="5">
    <source>
        <dbReference type="ARBA" id="ARBA00019973"/>
    </source>
</evidence>
<evidence type="ECO:0000259" key="11">
    <source>
        <dbReference type="PROSITE" id="PS50011"/>
    </source>
</evidence>
<reference evidence="12" key="1">
    <citation type="journal article" date="2020" name="Stud. Mycol.">
        <title>101 Dothideomycetes genomes: a test case for predicting lifestyles and emergence of pathogens.</title>
        <authorList>
            <person name="Haridas S."/>
            <person name="Albert R."/>
            <person name="Binder M."/>
            <person name="Bloem J."/>
            <person name="Labutti K."/>
            <person name="Salamov A."/>
            <person name="Andreopoulos B."/>
            <person name="Baker S."/>
            <person name="Barry K."/>
            <person name="Bills G."/>
            <person name="Bluhm B."/>
            <person name="Cannon C."/>
            <person name="Castanera R."/>
            <person name="Culley D."/>
            <person name="Daum C."/>
            <person name="Ezra D."/>
            <person name="Gonzalez J."/>
            <person name="Henrissat B."/>
            <person name="Kuo A."/>
            <person name="Liang C."/>
            <person name="Lipzen A."/>
            <person name="Lutzoni F."/>
            <person name="Magnuson J."/>
            <person name="Mondo S."/>
            <person name="Nolan M."/>
            <person name="Ohm R."/>
            <person name="Pangilinan J."/>
            <person name="Park H.-J."/>
            <person name="Ramirez L."/>
            <person name="Alfaro M."/>
            <person name="Sun H."/>
            <person name="Tritt A."/>
            <person name="Yoshinaga Y."/>
            <person name="Zwiers L.-H."/>
            <person name="Turgeon B."/>
            <person name="Goodwin S."/>
            <person name="Spatafora J."/>
            <person name="Crous P."/>
            <person name="Grigoriev I."/>
        </authorList>
    </citation>
    <scope>NUCLEOTIDE SEQUENCE</scope>
    <source>
        <strain evidence="12">CBS 473.64</strain>
    </source>
</reference>
<evidence type="ECO:0000313" key="12">
    <source>
        <dbReference type="EMBL" id="KAF2635250.1"/>
    </source>
</evidence>
<dbReference type="Gene3D" id="1.10.510.10">
    <property type="entry name" value="Transferase(Phosphotransferase) domain 1"/>
    <property type="match status" value="1"/>
</dbReference>
<feature type="compositionally biased region" description="Basic and acidic residues" evidence="10">
    <location>
        <begin position="214"/>
        <end position="224"/>
    </location>
</feature>
<name>A0A6A6RIV8_9PLEO</name>
<dbReference type="OrthoDB" id="4062651at2759"/>
<evidence type="ECO:0000256" key="9">
    <source>
        <dbReference type="ARBA" id="ARBA00048679"/>
    </source>
</evidence>
<dbReference type="AlphaFoldDB" id="A0A6A6RIV8"/>
<dbReference type="InterPro" id="IPR008266">
    <property type="entry name" value="Tyr_kinase_AS"/>
</dbReference>